<reference evidence="9" key="2">
    <citation type="journal article" date="2013" name="Nat. Genet.">
        <title>The draft genomes of soft-shell turtle and green sea turtle yield insights into the development and evolution of the turtle-specific body plan.</title>
        <authorList>
            <person name="Wang Z."/>
            <person name="Pascual-Anaya J."/>
            <person name="Zadissa A."/>
            <person name="Li W."/>
            <person name="Niimura Y."/>
            <person name="Huang Z."/>
            <person name="Li C."/>
            <person name="White S."/>
            <person name="Xiong Z."/>
            <person name="Fang D."/>
            <person name="Wang B."/>
            <person name="Ming Y."/>
            <person name="Chen Y."/>
            <person name="Zheng Y."/>
            <person name="Kuraku S."/>
            <person name="Pignatelli M."/>
            <person name="Herrero J."/>
            <person name="Beal K."/>
            <person name="Nozawa M."/>
            <person name="Li Q."/>
            <person name="Wang J."/>
            <person name="Zhang H."/>
            <person name="Yu L."/>
            <person name="Shigenobu S."/>
            <person name="Wang J."/>
            <person name="Liu J."/>
            <person name="Flicek P."/>
            <person name="Searle S."/>
            <person name="Wang J."/>
            <person name="Kuratani S."/>
            <person name="Yin Y."/>
            <person name="Aken B."/>
            <person name="Zhang G."/>
            <person name="Irie N."/>
        </authorList>
    </citation>
    <scope>NUCLEOTIDE SEQUENCE [LARGE SCALE GENOMIC DNA]</scope>
    <source>
        <strain evidence="9">Daiwa-1</strain>
    </source>
</reference>
<dbReference type="SMART" id="SM00228">
    <property type="entry name" value="PDZ"/>
    <property type="match status" value="1"/>
</dbReference>
<dbReference type="PANTHER" id="PTHR12844:SF12">
    <property type="entry name" value="CONNECTOR ENHANCER OF KINASE SUPPRESSOR OF RAS 2"/>
    <property type="match status" value="1"/>
</dbReference>
<dbReference type="SUPFAM" id="SSF50729">
    <property type="entry name" value="PH domain-like"/>
    <property type="match status" value="1"/>
</dbReference>
<dbReference type="OMA" id="PLVAHTH"/>
<dbReference type="InterPro" id="IPR017874">
    <property type="entry name" value="CRIC_domain"/>
</dbReference>
<dbReference type="STRING" id="13735.ENSPSIP00000003415"/>
<evidence type="ECO:0000256" key="2">
    <source>
        <dbReference type="ARBA" id="ARBA00022553"/>
    </source>
</evidence>
<dbReference type="InterPro" id="IPR036034">
    <property type="entry name" value="PDZ_sf"/>
</dbReference>
<dbReference type="SUPFAM" id="SSF50156">
    <property type="entry name" value="PDZ domain-like"/>
    <property type="match status" value="1"/>
</dbReference>
<dbReference type="PANTHER" id="PTHR12844">
    <property type="entry name" value="CONNECTOR ENCHANCER OF KINASE SUPPRESSOR OF RAS"/>
    <property type="match status" value="1"/>
</dbReference>
<evidence type="ECO:0000259" key="5">
    <source>
        <dbReference type="PROSITE" id="PS50105"/>
    </source>
</evidence>
<keyword evidence="9" id="KW-1185">Reference proteome</keyword>
<dbReference type="InterPro" id="IPR049628">
    <property type="entry name" value="CNK1-3_SAM"/>
</dbReference>
<dbReference type="InterPro" id="IPR011993">
    <property type="entry name" value="PH-like_dom_sf"/>
</dbReference>
<dbReference type="GO" id="GO:0009966">
    <property type="term" value="P:regulation of signal transduction"/>
    <property type="evidence" value="ECO:0007669"/>
    <property type="project" value="InterPro"/>
</dbReference>
<dbReference type="GO" id="GO:0005737">
    <property type="term" value="C:cytoplasm"/>
    <property type="evidence" value="ECO:0007669"/>
    <property type="project" value="InterPro"/>
</dbReference>
<dbReference type="PROSITE" id="PS51290">
    <property type="entry name" value="CRIC"/>
    <property type="match status" value="1"/>
</dbReference>
<dbReference type="InterPro" id="IPR013761">
    <property type="entry name" value="SAM/pointed_sf"/>
</dbReference>
<keyword evidence="2" id="KW-0597">Phosphoprotein</keyword>
<reference evidence="9" key="1">
    <citation type="submission" date="2011-10" db="EMBL/GenBank/DDBJ databases">
        <authorList>
            <consortium name="Soft-shell Turtle Genome Consortium"/>
        </authorList>
    </citation>
    <scope>NUCLEOTIDE SEQUENCE [LARGE SCALE GENOMIC DNA]</scope>
    <source>
        <strain evidence="9">Daiwa-1</strain>
    </source>
</reference>
<dbReference type="HOGENOM" id="CLU_013414_0_0_1"/>
<dbReference type="SUPFAM" id="SSF47769">
    <property type="entry name" value="SAM/Pointed domain"/>
    <property type="match status" value="1"/>
</dbReference>
<dbReference type="CDD" id="cd01260">
    <property type="entry name" value="PH_CNK_mammalian-like"/>
    <property type="match status" value="1"/>
</dbReference>
<dbReference type="EMBL" id="AGCU01034539">
    <property type="status" value="NOT_ANNOTATED_CDS"/>
    <property type="molecule type" value="Genomic_DNA"/>
</dbReference>
<dbReference type="CDD" id="cd09511">
    <property type="entry name" value="SAM_CNK1_2_3-suppressor"/>
    <property type="match status" value="1"/>
</dbReference>
<dbReference type="EMBL" id="AGCU01034536">
    <property type="status" value="NOT_ANNOTATED_CDS"/>
    <property type="molecule type" value="Genomic_DNA"/>
</dbReference>
<dbReference type="EMBL" id="AGCU01034534">
    <property type="status" value="NOT_ANNOTATED_CDS"/>
    <property type="molecule type" value="Genomic_DNA"/>
</dbReference>
<reference evidence="8" key="3">
    <citation type="submission" date="2025-08" db="UniProtKB">
        <authorList>
            <consortium name="Ensembl"/>
        </authorList>
    </citation>
    <scope>IDENTIFICATION</scope>
</reference>
<dbReference type="Gene3D" id="1.10.150.50">
    <property type="entry name" value="Transcription Factor, Ets-1"/>
    <property type="match status" value="1"/>
</dbReference>
<dbReference type="Pfam" id="PF06663">
    <property type="entry name" value="CNK2_3_dom"/>
    <property type="match status" value="1"/>
</dbReference>
<evidence type="ECO:0000256" key="1">
    <source>
        <dbReference type="ARBA" id="ARBA00009498"/>
    </source>
</evidence>
<evidence type="ECO:0000259" key="6">
    <source>
        <dbReference type="PROSITE" id="PS50106"/>
    </source>
</evidence>
<dbReference type="EMBL" id="AGCU01034535">
    <property type="status" value="NOT_ANNOTATED_CDS"/>
    <property type="molecule type" value="Genomic_DNA"/>
</dbReference>
<dbReference type="EMBL" id="AGCU01034533">
    <property type="status" value="NOT_ANNOTATED_CDS"/>
    <property type="molecule type" value="Genomic_DNA"/>
</dbReference>
<accession>K7F5V5</accession>
<protein>
    <recommendedName>
        <fullName evidence="10">Connector enhancer of kinase suppressor of Ras 2</fullName>
    </recommendedName>
</protein>
<dbReference type="PROSITE" id="PS50003">
    <property type="entry name" value="PH_DOMAIN"/>
    <property type="match status" value="1"/>
</dbReference>
<feature type="domain" description="CRIC" evidence="7">
    <location>
        <begin position="63"/>
        <end position="157"/>
    </location>
</feature>
<dbReference type="Gene3D" id="2.30.29.30">
    <property type="entry name" value="Pleckstrin-homology domain (PH domain)/Phosphotyrosine-binding domain (PTB)"/>
    <property type="match status" value="1"/>
</dbReference>
<evidence type="ECO:0000256" key="3">
    <source>
        <dbReference type="SAM" id="MobiDB-lite"/>
    </source>
</evidence>
<feature type="compositionally biased region" description="Polar residues" evidence="3">
    <location>
        <begin position="823"/>
        <end position="839"/>
    </location>
</feature>
<dbReference type="eggNOG" id="KOG1738">
    <property type="taxonomic scope" value="Eukaryota"/>
</dbReference>
<feature type="region of interest" description="Disordered" evidence="3">
    <location>
        <begin position="460"/>
        <end position="488"/>
    </location>
</feature>
<dbReference type="PROSITE" id="PS50106">
    <property type="entry name" value="PDZ"/>
    <property type="match status" value="1"/>
</dbReference>
<evidence type="ECO:0000259" key="7">
    <source>
        <dbReference type="PROSITE" id="PS51290"/>
    </source>
</evidence>
<dbReference type="GeneTree" id="ENSGT00940000164237"/>
<dbReference type="Pfam" id="PF00536">
    <property type="entry name" value="SAM_1"/>
    <property type="match status" value="1"/>
</dbReference>
<dbReference type="EMBL" id="AGCU01034538">
    <property type="status" value="NOT_ANNOTATED_CDS"/>
    <property type="molecule type" value="Genomic_DNA"/>
</dbReference>
<feature type="domain" description="SAM" evidence="5">
    <location>
        <begin position="1"/>
        <end position="55"/>
    </location>
</feature>
<organism evidence="8 9">
    <name type="scientific">Pelodiscus sinensis</name>
    <name type="common">Chinese softshell turtle</name>
    <name type="synonym">Trionyx sinensis</name>
    <dbReference type="NCBI Taxonomy" id="13735"/>
    <lineage>
        <taxon>Eukaryota</taxon>
        <taxon>Metazoa</taxon>
        <taxon>Chordata</taxon>
        <taxon>Craniata</taxon>
        <taxon>Vertebrata</taxon>
        <taxon>Euteleostomi</taxon>
        <taxon>Archelosauria</taxon>
        <taxon>Testudinata</taxon>
        <taxon>Testudines</taxon>
        <taxon>Cryptodira</taxon>
        <taxon>Trionychia</taxon>
        <taxon>Trionychidae</taxon>
        <taxon>Pelodiscus</taxon>
    </lineage>
</organism>
<dbReference type="Pfam" id="PF10534">
    <property type="entry name" value="CRIC_ras_sig"/>
    <property type="match status" value="1"/>
</dbReference>
<dbReference type="CDD" id="cd06748">
    <property type="entry name" value="PDZ_CNK1_2_3-like"/>
    <property type="match status" value="1"/>
</dbReference>
<dbReference type="Proteomes" id="UP000007267">
    <property type="component" value="Unassembled WGS sequence"/>
</dbReference>
<feature type="compositionally biased region" description="Low complexity" evidence="3">
    <location>
        <begin position="724"/>
        <end position="733"/>
    </location>
</feature>
<reference evidence="8" key="4">
    <citation type="submission" date="2025-09" db="UniProtKB">
        <authorList>
            <consortium name="Ensembl"/>
        </authorList>
    </citation>
    <scope>IDENTIFICATION</scope>
</reference>
<dbReference type="FunFam" id="2.30.29.30:FF:000092">
    <property type="entry name" value="Connector enhancer of kinase suppressor of Ras 2"/>
    <property type="match status" value="1"/>
</dbReference>
<dbReference type="GO" id="GO:0016020">
    <property type="term" value="C:membrane"/>
    <property type="evidence" value="ECO:0007669"/>
    <property type="project" value="InterPro"/>
</dbReference>
<dbReference type="EMBL" id="AGCU01034532">
    <property type="status" value="NOT_ANNOTATED_CDS"/>
    <property type="molecule type" value="Genomic_DNA"/>
</dbReference>
<dbReference type="Ensembl" id="ENSPSIT00000003432.1">
    <property type="protein sequence ID" value="ENSPSIP00000003415.1"/>
    <property type="gene ID" value="ENSPSIG00000003264.1"/>
</dbReference>
<name>K7F5V5_PELSI</name>
<dbReference type="EMBL" id="AGCU01034531">
    <property type="status" value="NOT_ANNOTATED_CDS"/>
    <property type="molecule type" value="Genomic_DNA"/>
</dbReference>
<feature type="region of interest" description="Disordered" evidence="3">
    <location>
        <begin position="770"/>
        <end position="861"/>
    </location>
</feature>
<feature type="compositionally biased region" description="Basic and acidic residues" evidence="3">
    <location>
        <begin position="462"/>
        <end position="473"/>
    </location>
</feature>
<dbReference type="InterPro" id="IPR001660">
    <property type="entry name" value="SAM"/>
</dbReference>
<feature type="domain" description="PDZ" evidence="6">
    <location>
        <begin position="194"/>
        <end position="276"/>
    </location>
</feature>
<dbReference type="EMBL" id="AGCU01034537">
    <property type="status" value="NOT_ANNOTATED_CDS"/>
    <property type="molecule type" value="Genomic_DNA"/>
</dbReference>
<dbReference type="SMART" id="SM00233">
    <property type="entry name" value="PH"/>
    <property type="match status" value="1"/>
</dbReference>
<dbReference type="InterPro" id="IPR010599">
    <property type="entry name" value="CNK2/3_dom"/>
</dbReference>
<dbReference type="EMBL" id="AGCU01034530">
    <property type="status" value="NOT_ANNOTATED_CDS"/>
    <property type="molecule type" value="Genomic_DNA"/>
</dbReference>
<evidence type="ECO:0000313" key="9">
    <source>
        <dbReference type="Proteomes" id="UP000007267"/>
    </source>
</evidence>
<feature type="region of interest" description="Disordered" evidence="3">
    <location>
        <begin position="390"/>
        <end position="419"/>
    </location>
</feature>
<evidence type="ECO:0000259" key="4">
    <source>
        <dbReference type="PROSITE" id="PS50003"/>
    </source>
</evidence>
<proteinExistence type="inferred from homology"/>
<dbReference type="PROSITE" id="PS50105">
    <property type="entry name" value="SAM_DOMAIN"/>
    <property type="match status" value="1"/>
</dbReference>
<dbReference type="InterPro" id="IPR001849">
    <property type="entry name" value="PH_domain"/>
</dbReference>
<evidence type="ECO:0000313" key="8">
    <source>
        <dbReference type="Ensembl" id="ENSPSIP00000003415.1"/>
    </source>
</evidence>
<feature type="region of interest" description="Disordered" evidence="3">
    <location>
        <begin position="709"/>
        <end position="753"/>
    </location>
</feature>
<evidence type="ECO:0008006" key="10">
    <source>
        <dbReference type="Google" id="ProtNLM"/>
    </source>
</evidence>
<dbReference type="AlphaFoldDB" id="K7F5V5"/>
<dbReference type="InterPro" id="IPR051566">
    <property type="entry name" value="CNKSR"/>
</dbReference>
<dbReference type="Gene3D" id="2.30.42.10">
    <property type="match status" value="1"/>
</dbReference>
<dbReference type="SMART" id="SM00454">
    <property type="entry name" value="SAM"/>
    <property type="match status" value="1"/>
</dbReference>
<dbReference type="Pfam" id="PF00595">
    <property type="entry name" value="PDZ"/>
    <property type="match status" value="1"/>
</dbReference>
<dbReference type="FunFam" id="2.30.42.10:FF:000060">
    <property type="entry name" value="Connector enhancer of kinase suppressor of Ras 2"/>
    <property type="match status" value="1"/>
</dbReference>
<sequence>GLDDCLQQYIKNFEKEKINGEQLLHITHQELEELGVTRIGHQELILEAVDLLCALNYGLETENLRTLSHKLNASAKNLQNFITGRRRSGHYDGRASRRLPNDFLTSVVDLIGAAKNLLAWLDRSPFVSVTEYSLLKNNIVQLCLELTTIVQQDCTVYETENKILHVCKTLSGICDHIISLSSDSLVSQSAHLEVVHLTSILPSEGLGMYIKSTYDGLHVITGTTENSPADQCKKIHAGDEVIQVNHQTVVGWQLKNLVNALREDPNGVILTLKKRPQNTLVSAPALLKNVRWKPLALQPVIPTSPTSSSTTPTSTMGMSSKIDSSALQDIFILSPMSGLYSPRDEVGIVSCHDISKYGKSGMKGSESPSYFLEHESGKYYTLIEGEGHPMGSEFERGRTTGVRRREKTPTHGDLRPVSMPTEFSWIGESKEPNMYKRGSRAENSLLRYLSDDKILVIQEEPLTQKDNKRDTGRRSRKKGKNTSNLNYPITPSMLTSAVSVRLEPGQQDVLNFSLAESNTVPLYHSFHYASLRVKTKKWSKGSSLTSGSRRRISCKDLGHGDCEGWLWKKKDAKGYFTQKWKKYWFILKDSSLYWYTNQNDEKAEGFISLPEFRIDRAIECRRKHAFKACHPKIKSFYFATDCLEEMNRWMNRLGLAAIGYTPDDKDIRPDEADYWSESDQDDIDGSLTLKQEGPSTLCDIYHRTLSVNSSSPFPEPKHGRHFSSESTYSYSSAEDSRQDATGSTHSSGCRPPYRERRSWQDLIETPLTSSGLHFLQTVPPDPEYVSGRPGMSPERRRQATLPVQRRHNHERDGPFPLVEWQRGYSSHNRPQKQRSQSLPRNRDVRSKGHVKSSGISEEKPEGKLLIKKQNSFCEEENIKEIREGTDGLQELYKSLEQASLSAFGEQRPSTKQEFRKSFVKRCNDPVINEKLHHIRVLKSTLKAKEGDLITINNLLDDPSLTSKKFKEWKLKNYDFFLDICEYSTALNPQNGASELTSPAPLLTHTHSFIETHV</sequence>
<comment type="similarity">
    <text evidence="1">Belongs to the CNKSR family.</text>
</comment>
<dbReference type="InterPro" id="IPR001478">
    <property type="entry name" value="PDZ"/>
</dbReference>
<dbReference type="Pfam" id="PF00169">
    <property type="entry name" value="PH"/>
    <property type="match status" value="1"/>
</dbReference>
<feature type="domain" description="PH" evidence="4">
    <location>
        <begin position="559"/>
        <end position="658"/>
    </location>
</feature>